<dbReference type="GeneID" id="28725743"/>
<dbReference type="RefSeq" id="XP_017989389.1">
    <property type="nucleotide sequence ID" value="XM_018133900.1"/>
</dbReference>
<proteinExistence type="predicted"/>
<reference evidence="2 3" key="1">
    <citation type="submission" date="2016-01" db="EMBL/GenBank/DDBJ databases">
        <title>Genome sequence of the yeast Holleya sinecauda.</title>
        <authorList>
            <person name="Dietrich F.S."/>
        </authorList>
    </citation>
    <scope>NUCLEOTIDE SEQUENCE [LARGE SCALE GENOMIC DNA]</scope>
    <source>
        <strain evidence="2 3">ATCC 58844</strain>
    </source>
</reference>
<protein>
    <submittedName>
        <fullName evidence="2">HGR054Cp</fullName>
    </submittedName>
</protein>
<name>A0A109V065_9SACH</name>
<dbReference type="EMBL" id="CP014247">
    <property type="protein sequence ID" value="AMD22393.1"/>
    <property type="molecule type" value="Genomic_DNA"/>
</dbReference>
<keyword evidence="1" id="KW-0812">Transmembrane</keyword>
<dbReference type="OrthoDB" id="4058511at2759"/>
<evidence type="ECO:0000313" key="3">
    <source>
        <dbReference type="Proteomes" id="UP000243052"/>
    </source>
</evidence>
<feature type="transmembrane region" description="Helical" evidence="1">
    <location>
        <begin position="85"/>
        <end position="106"/>
    </location>
</feature>
<dbReference type="AlphaFoldDB" id="A0A109V065"/>
<sequence>MPLKLRLYRLSTVRYFTRQPLDPKHIFTNPETNSLRCPPKFFQEETPNLGNNYEAGKHEGNRDNIAEAVGNSIIEYKRRKRKARWTLFFGGVFFSVFGYAICYKVAYKGDELFLPLWPSKRARPLEKTQSTYLKLKELKSIAETKVYEKLSMHKMIKEQYGVPLRTADGKRPETQRFDAWQEDQYPGIMGLLLEPSNYEPKRSEKALWHSVPHFCKWRIGYKRLHWPDSVSDILEILGLRASDLVQVINPDRDYGDFRYETPSAKRNNHERSSYISFVGEMALGPDALIVYSGRYHVNVQIDKVDLLRKEDEKLVKYVLFKSSNN</sequence>
<keyword evidence="1" id="KW-0472">Membrane</keyword>
<keyword evidence="3" id="KW-1185">Reference proteome</keyword>
<evidence type="ECO:0000313" key="2">
    <source>
        <dbReference type="EMBL" id="AMD22393.1"/>
    </source>
</evidence>
<dbReference type="Proteomes" id="UP000243052">
    <property type="component" value="Chromosome vii"/>
</dbReference>
<accession>A0A109V065</accession>
<gene>
    <name evidence="2" type="ORF">AW171_hschr74428</name>
</gene>
<keyword evidence="1" id="KW-1133">Transmembrane helix</keyword>
<organism evidence="2 3">
    <name type="scientific">Eremothecium sinecaudum</name>
    <dbReference type="NCBI Taxonomy" id="45286"/>
    <lineage>
        <taxon>Eukaryota</taxon>
        <taxon>Fungi</taxon>
        <taxon>Dikarya</taxon>
        <taxon>Ascomycota</taxon>
        <taxon>Saccharomycotina</taxon>
        <taxon>Saccharomycetes</taxon>
        <taxon>Saccharomycetales</taxon>
        <taxon>Saccharomycetaceae</taxon>
        <taxon>Eremothecium</taxon>
    </lineage>
</organism>
<evidence type="ECO:0000256" key="1">
    <source>
        <dbReference type="SAM" id="Phobius"/>
    </source>
</evidence>